<comment type="caution">
    <text evidence="2">The sequence shown here is derived from an EMBL/GenBank/DDBJ whole genome shotgun (WGS) entry which is preliminary data.</text>
</comment>
<dbReference type="EMBL" id="JAOYFB010000002">
    <property type="protein sequence ID" value="KAK4006526.1"/>
    <property type="molecule type" value="Genomic_DNA"/>
</dbReference>
<proteinExistence type="predicted"/>
<evidence type="ECO:0000256" key="1">
    <source>
        <dbReference type="SAM" id="MobiDB-lite"/>
    </source>
</evidence>
<evidence type="ECO:0000313" key="2">
    <source>
        <dbReference type="EMBL" id="KAK4006526.1"/>
    </source>
</evidence>
<keyword evidence="3" id="KW-1185">Reference proteome</keyword>
<gene>
    <name evidence="2" type="ORF">OUZ56_011680</name>
</gene>
<feature type="compositionally biased region" description="Low complexity" evidence="1">
    <location>
        <begin position="12"/>
        <end position="28"/>
    </location>
</feature>
<organism evidence="2 3">
    <name type="scientific">Daphnia magna</name>
    <dbReference type="NCBI Taxonomy" id="35525"/>
    <lineage>
        <taxon>Eukaryota</taxon>
        <taxon>Metazoa</taxon>
        <taxon>Ecdysozoa</taxon>
        <taxon>Arthropoda</taxon>
        <taxon>Crustacea</taxon>
        <taxon>Branchiopoda</taxon>
        <taxon>Diplostraca</taxon>
        <taxon>Cladocera</taxon>
        <taxon>Anomopoda</taxon>
        <taxon>Daphniidae</taxon>
        <taxon>Daphnia</taxon>
    </lineage>
</organism>
<evidence type="ECO:0000313" key="3">
    <source>
        <dbReference type="Proteomes" id="UP001234178"/>
    </source>
</evidence>
<protein>
    <submittedName>
        <fullName evidence="2">Uncharacterized protein</fullName>
    </submittedName>
</protein>
<dbReference type="Proteomes" id="UP001234178">
    <property type="component" value="Unassembled WGS sequence"/>
</dbReference>
<name>A0ABQ9Z0V0_9CRUS</name>
<feature type="region of interest" description="Disordered" evidence="1">
    <location>
        <begin position="1"/>
        <end position="29"/>
    </location>
</feature>
<accession>A0ABQ9Z0V0</accession>
<sequence>MLECPKSLSVKAKQSANPSSRSSAARQSCGLKSGLRVSRNLPFEPFIGESLPASSRARFPVSDVNSTGMRLPKTVPSLSHCSVREKLVSWMLTTPAGSTSAYSPVESSVAFRVQYPAQKSEHRFNFFKPPIGGREGRRGDGHIGQGWVLRFKATSHLESNTDIQHHIQKSYAIDNDV</sequence>
<reference evidence="2 3" key="1">
    <citation type="journal article" date="2023" name="Nucleic Acids Res.">
        <title>The hologenome of Daphnia magna reveals possible DNA methylation and microbiome-mediated evolution of the host genome.</title>
        <authorList>
            <person name="Chaturvedi A."/>
            <person name="Li X."/>
            <person name="Dhandapani V."/>
            <person name="Marshall H."/>
            <person name="Kissane S."/>
            <person name="Cuenca-Cambronero M."/>
            <person name="Asole G."/>
            <person name="Calvet F."/>
            <person name="Ruiz-Romero M."/>
            <person name="Marangio P."/>
            <person name="Guigo R."/>
            <person name="Rago D."/>
            <person name="Mirbahai L."/>
            <person name="Eastwood N."/>
            <person name="Colbourne J.K."/>
            <person name="Zhou J."/>
            <person name="Mallon E."/>
            <person name="Orsini L."/>
        </authorList>
    </citation>
    <scope>NUCLEOTIDE SEQUENCE [LARGE SCALE GENOMIC DNA]</scope>
    <source>
        <strain evidence="2">LRV0_1</strain>
    </source>
</reference>